<dbReference type="InterPro" id="IPR008979">
    <property type="entry name" value="Galactose-bd-like_sf"/>
</dbReference>
<dbReference type="Gene3D" id="2.60.120.260">
    <property type="entry name" value="Galactose-binding domain-like"/>
    <property type="match status" value="1"/>
</dbReference>
<dbReference type="Proteomes" id="UP000249324">
    <property type="component" value="Unassembled WGS sequence"/>
</dbReference>
<dbReference type="GO" id="GO:0016301">
    <property type="term" value="F:kinase activity"/>
    <property type="evidence" value="ECO:0007669"/>
    <property type="project" value="UniProtKB-KW"/>
</dbReference>
<feature type="region of interest" description="Disordered" evidence="1">
    <location>
        <begin position="331"/>
        <end position="352"/>
    </location>
</feature>
<keyword evidence="2" id="KW-0472">Membrane</keyword>
<keyword evidence="2" id="KW-0812">Transmembrane</keyword>
<gene>
    <name evidence="3" type="ORF">DIU77_018180</name>
</gene>
<evidence type="ECO:0000256" key="1">
    <source>
        <dbReference type="SAM" id="MobiDB-lite"/>
    </source>
</evidence>
<dbReference type="SUPFAM" id="SSF56112">
    <property type="entry name" value="Protein kinase-like (PK-like)"/>
    <property type="match status" value="1"/>
</dbReference>
<reference evidence="3 4" key="1">
    <citation type="journal article" date="2021" name="BMC Genomics">
        <title>Genome-resolved metagenome and metatranscriptome analyses of thermophilic composting reveal key bacterial players and their metabolic interactions.</title>
        <authorList>
            <person name="Braga L.P.P."/>
            <person name="Pereira R.V."/>
            <person name="Martins L.F."/>
            <person name="Moura L.M.S."/>
            <person name="Sanchez F.B."/>
            <person name="Patane J.S.L."/>
            <person name="da Silva A.M."/>
            <person name="Setubal J.C."/>
        </authorList>
    </citation>
    <scope>NUCLEOTIDE SEQUENCE [LARGE SCALE GENOMIC DNA]</scope>
    <source>
        <strain evidence="3">ZC4RG45</strain>
    </source>
</reference>
<protein>
    <submittedName>
        <fullName evidence="3">Protein kinase family protein</fullName>
    </submittedName>
</protein>
<feature type="transmembrane region" description="Helical" evidence="2">
    <location>
        <begin position="298"/>
        <end position="324"/>
    </location>
</feature>
<feature type="compositionally biased region" description="Basic and acidic residues" evidence="1">
    <location>
        <begin position="341"/>
        <end position="352"/>
    </location>
</feature>
<evidence type="ECO:0000313" key="3">
    <source>
        <dbReference type="EMBL" id="MFO7194174.1"/>
    </source>
</evidence>
<sequence>MAPGGVVGDGRYRLLAQLGIDQRAGAHFWRARDGQLRRDVALTLLVGDPADAEAARAARRTLERAAHAAQFNHPAVARVLDVLSLGSGISAGEGLLGIVVSEWSKGTDLIDVIADGPVTPAAACRMLEQLVDAVEQAHNHGLVLGIDHPQRIRVGPDGVLRLAFAGPMPQATLRHDVRALGALLYLLLTARWPLPGGPGIMQPAPQGPNGRVVPPRSINAWVPQELSALATHTLADGGEGGIRTSAAFLRVLRQAAEVAERDELIQSGQLPPDSHQDPDGGIWTTQRPTNDPARRRKVALGATLLVVAAVAIIAWVGLSLISFFETDDGATGPEVNVAESSGKRDQKDKKDKEKQVAAAAVTPSQVQVYNPEGTGDSVDRAPKAIDGDPSTLWKTDVYKQQLPALKSGVGLSVSFDKPIDLAKVVIHRATKGSKVEVRVADNPNPFLDDARVVVKETEVSGDKVELTLAKPTKTSHVIVWITKLGGDEGAFATSIGELKFFPAAQP</sequence>
<proteinExistence type="predicted"/>
<dbReference type="Gene3D" id="3.30.200.20">
    <property type="entry name" value="Phosphorylase Kinase, domain 1"/>
    <property type="match status" value="1"/>
</dbReference>
<accession>A0ABD6FJQ5</accession>
<evidence type="ECO:0000313" key="4">
    <source>
        <dbReference type="Proteomes" id="UP000249324"/>
    </source>
</evidence>
<dbReference type="Gene3D" id="1.10.510.10">
    <property type="entry name" value="Transferase(Phosphotransferase) domain 1"/>
    <property type="match status" value="1"/>
</dbReference>
<comment type="caution">
    <text evidence="3">The sequence shown here is derived from an EMBL/GenBank/DDBJ whole genome shotgun (WGS) entry which is preliminary data.</text>
</comment>
<keyword evidence="3" id="KW-0808">Transferase</keyword>
<dbReference type="CDD" id="cd13973">
    <property type="entry name" value="PK_MviN-like"/>
    <property type="match status" value="1"/>
</dbReference>
<dbReference type="EMBL" id="QGUI02000370">
    <property type="protein sequence ID" value="MFO7194174.1"/>
    <property type="molecule type" value="Genomic_DNA"/>
</dbReference>
<name>A0ABD6FJQ5_9PSEU</name>
<dbReference type="SUPFAM" id="SSF49785">
    <property type="entry name" value="Galactose-binding domain-like"/>
    <property type="match status" value="1"/>
</dbReference>
<dbReference type="AlphaFoldDB" id="A0ABD6FJQ5"/>
<dbReference type="InterPro" id="IPR011009">
    <property type="entry name" value="Kinase-like_dom_sf"/>
</dbReference>
<keyword evidence="3" id="KW-0418">Kinase</keyword>
<organism evidence="3 4">
    <name type="scientific">Thermocrispum agreste</name>
    <dbReference type="NCBI Taxonomy" id="37925"/>
    <lineage>
        <taxon>Bacteria</taxon>
        <taxon>Bacillati</taxon>
        <taxon>Actinomycetota</taxon>
        <taxon>Actinomycetes</taxon>
        <taxon>Pseudonocardiales</taxon>
        <taxon>Pseudonocardiaceae</taxon>
        <taxon>Thermocrispum</taxon>
    </lineage>
</organism>
<keyword evidence="2" id="KW-1133">Transmembrane helix</keyword>
<evidence type="ECO:0000256" key="2">
    <source>
        <dbReference type="SAM" id="Phobius"/>
    </source>
</evidence>
<feature type="region of interest" description="Disordered" evidence="1">
    <location>
        <begin position="263"/>
        <end position="292"/>
    </location>
</feature>